<dbReference type="GO" id="GO:0006508">
    <property type="term" value="P:proteolysis"/>
    <property type="evidence" value="ECO:0007669"/>
    <property type="project" value="InterPro"/>
</dbReference>
<dbReference type="InterPro" id="IPR005314">
    <property type="entry name" value="Peptidase_C50"/>
</dbReference>
<sequence length="2108" mass="237481">MADSGTTTAVTESSLLSKLESSTDLTNIHHLFLSHLHPFTPVLNKKPPKADVTTLRSLAKQFLSFLNKSLSLIPKRLNETPKIDSRYASQLFDTYRLCIDCLEAVSSQLSCKPCTIQVQRARFMNCCGNWGRYDEVEAVGMAVLGFVESLCGKRSENGSGRIVPEVRKEIEDREIAVLLLEVVVALVKRVANIQSKEEREYRRVLSMVDDIQPWLRVIGVDGYDKLHRTLVSYMSKCAYFMVGELASFDVNLICKFCVETFSEYKRPSLSDQIEKFAHKICSLVFSQLDHEVLGSEKVLAWVLDTMANECAVGKEKANADFLELVVYFAMKCRNATAYPRDAVASHFKKLANYFSKVNLSMIDIIMRLYAITFSTGDLNYYSRGGNSKDISVPKLLLDVENQLQSLRISITAHTGTFMRFYFNSLKFLCEPLSELIQSERKGILCGFGDMSNPIKLSNIEDVFQQFRLVFDAYCKFEHEKHVYEDNSRAVLAVATASFTLSFTTKQSFEESTAYLKELISAKWVQPNGLKYLYASLHNVGIVLYKANRLKEATKSFDLCCQAAWKCVMNYCKLFVSSKDESTSDLSEDAIAVFVTETCAKSAFLLDILYQCGTSSEEISMILTDFFESWSAAQNWFDKIPIPVALVKQWAKILCKETKDPEDGCRVRTIYSMVSSSLKMSKETLGFLLEQELEAYKEIQSLNPELCKKMQKIISNILLEDIYSTKDNLLNKSRILIAKARELRACGVEGLNECIDILSETISTMSDMYNKNKEACGPVCNLLAEAYCLRALCTQEAEPNSKVFVQDIGYALKLWLGQEHSQSVKQTDKVYHNTLILLYHVGDLLSLKGYMDIHSDIYELMIRYCTCKNVSLKECLAMLWQSKSLSHALCTSHVNDAFISTFSRHCKSSKSMQFWKSCMEKSKSLEVGFQQCFSVISTLSSPSSCKHDLATGYAHLTTDVIKKTAFDLGNSVPVTSKSLFLSSNLYYDLSEKMISKGTMIEALLYAKEAHRLRTKLFQKNFIYTIEQHNDIIGDNGEIVQKRGYGLKTFHMQTSVATGAWSNNKGSSDFDFILTPWNVLRCYLESIRQVGTIQEIVGNGSEAESLFLWGKNISSFQSLPIFLVSFSTALGKLYCKQQCWHLAEKELESANRMLVDSFSLISCLKCKLIMEATVGKQFGDLCRRRFNSTDVNKLDGLSKAENFYRSALEKLKLSEWKNCISYPKETVSTNTMFCDRVLVGGNDSISSDCQNHEEQEAIQPKVTRRGRKTAISLPQEQRLTSRVTRSSKQKNENAQSEFKGVQKSKGDHIISCGCEVTCVSDEINCWHCVPFGVMKSASVTSVIQMKWECTRRRLLVKLLIGIGKCLWAHGETQRAHDIFLESISVLVNRSTFHTSNFKISFTFLGELIKQNVIGDMLAIEHASLLYNICWFSLRSSCDNGTRNRSCDMSFIPIPIVVSGLKLSFTVCREVPELFQKVSRLLAVLYTLAPSIETFSMLTSSSSSLLESQWAAYFHQASLGTHVNYQLFSRLGTQKDQNTMDGDGSFPSSSTLLSLHRLAPESLLDLEEFVLNFFQGLHRATIICISVLGDDYASWLRNLLLYEPTHSWIMLSRLNLDCAPIVVILPIVSISKGSEDDDHSSSGNLFEKKSSDKPWHCPWGRTVVDDIAPLFRTILEESYLSASGFPTLENTNQNRLRWWDQRRKLDQWLSDLLRDMEDLWFGPWKHLLLGGPSDHKHFDLLHKKLRKDLKSKCKIDVHENIIKAVLRGGRRQEDCLSELIMKKGCYVGGRELINDGSLSSLVSDLLLSTMHEIGIEEYVDREPVILVPDFDIQMLPWESLPILRNQEVYRMPSVASISCTYGRCCHSQEKDGKDSSLFPMIDPLDAYYLLNPGGDLSSTEAEFGNWFKDQNLEGTAGTSPSVDELSTALKNHDLFIYLGHGSGVQYIPGGEIQKLERCAATLLMGCSSGSLSLNGSYTPKGAPLHYMFAGSPVIIANLWDVTDKDIDRFCKTVLDGWIKARSNISVDCAQCTQLSDKFKDMSVTDGGPRKGKKKLARSKSVEDCEVTLGCKHRPKIGSFMGQARQACTLPFLIGAAPVCYGVPTGIRRKDL</sequence>
<accession>A0A251TJC4</accession>
<dbReference type="EC" id="3.4.22.49" evidence="2"/>
<keyword evidence="4" id="KW-0159">Chromosome partition</keyword>
<keyword evidence="3 7" id="KW-0378">Hydrolase</keyword>
<reference evidence="7" key="3">
    <citation type="submission" date="2020-06" db="EMBL/GenBank/DDBJ databases">
        <title>Helianthus annuus Genome sequencing and assembly Release 2.</title>
        <authorList>
            <person name="Gouzy J."/>
            <person name="Langlade N."/>
            <person name="Munos S."/>
        </authorList>
    </citation>
    <scope>NUCLEOTIDE SEQUENCE</scope>
    <source>
        <tissue evidence="7">Leaves</tissue>
    </source>
</reference>
<dbReference type="Pfam" id="PF03568">
    <property type="entry name" value="Separin_C"/>
    <property type="match status" value="1"/>
</dbReference>
<reference evidence="7 9" key="1">
    <citation type="journal article" date="2017" name="Nature">
        <title>The sunflower genome provides insights into oil metabolism, flowering and Asterid evolution.</title>
        <authorList>
            <person name="Badouin H."/>
            <person name="Gouzy J."/>
            <person name="Grassa C.J."/>
            <person name="Murat F."/>
            <person name="Staton S.E."/>
            <person name="Cottret L."/>
            <person name="Lelandais-Briere C."/>
            <person name="Owens G.L."/>
            <person name="Carrere S."/>
            <person name="Mayjonade B."/>
            <person name="Legrand L."/>
            <person name="Gill N."/>
            <person name="Kane N.C."/>
            <person name="Bowers J.E."/>
            <person name="Hubner S."/>
            <person name="Bellec A."/>
            <person name="Berard A."/>
            <person name="Berges H."/>
            <person name="Blanchet N."/>
            <person name="Boniface M.C."/>
            <person name="Brunel D."/>
            <person name="Catrice O."/>
            <person name="Chaidir N."/>
            <person name="Claudel C."/>
            <person name="Donnadieu C."/>
            <person name="Faraut T."/>
            <person name="Fievet G."/>
            <person name="Helmstetter N."/>
            <person name="King M."/>
            <person name="Knapp S.J."/>
            <person name="Lai Z."/>
            <person name="Le Paslier M.C."/>
            <person name="Lippi Y."/>
            <person name="Lorenzon L."/>
            <person name="Mandel J.R."/>
            <person name="Marage G."/>
            <person name="Marchand G."/>
            <person name="Marquand E."/>
            <person name="Bret-Mestries E."/>
            <person name="Morien E."/>
            <person name="Nambeesan S."/>
            <person name="Nguyen T."/>
            <person name="Pegot-Espagnet P."/>
            <person name="Pouilly N."/>
            <person name="Raftis F."/>
            <person name="Sallet E."/>
            <person name="Schiex T."/>
            <person name="Thomas J."/>
            <person name="Vandecasteele C."/>
            <person name="Vares D."/>
            <person name="Vear F."/>
            <person name="Vautrin S."/>
            <person name="Crespi M."/>
            <person name="Mangin B."/>
            <person name="Burke J.M."/>
            <person name="Salse J."/>
            <person name="Munos S."/>
            <person name="Vincourt P."/>
            <person name="Rieseberg L.H."/>
            <person name="Langlade N.B."/>
        </authorList>
    </citation>
    <scope>NUCLEOTIDE SEQUENCE [LARGE SCALE GENOMIC DNA]</scope>
    <source>
        <strain evidence="9">cv. SF193</strain>
        <tissue evidence="7">Leaves</tissue>
    </source>
</reference>
<dbReference type="GO" id="GO:0004197">
    <property type="term" value="F:cysteine-type endopeptidase activity"/>
    <property type="evidence" value="ECO:0000318"/>
    <property type="project" value="GO_Central"/>
</dbReference>
<dbReference type="Gramene" id="mRNA:HanXRQr2_Chr10g0442961">
    <property type="protein sequence ID" value="mRNA:HanXRQr2_Chr10g0442961"/>
    <property type="gene ID" value="HanXRQr2_Chr10g0442961"/>
</dbReference>
<dbReference type="Proteomes" id="UP000215914">
    <property type="component" value="Chromosome 10"/>
</dbReference>
<name>A0A251TJC4_HELAN</name>
<comment type="catalytic activity">
    <reaction evidence="1">
        <text>All bonds known to be hydrolyzed by this endopeptidase have arginine in P1 and an acidic residue in P4. P6 is often occupied by an acidic residue or by a hydroxy-amino-acid residue, the phosphorylation of which enhances cleavage.</text>
        <dbReference type="EC" id="3.4.22.49"/>
    </reaction>
</comment>
<dbReference type="OMA" id="SYCANKC"/>
<dbReference type="FunCoup" id="A0A251TJC4">
    <property type="interactions" value="922"/>
</dbReference>
<gene>
    <name evidence="8" type="primary">RSW4</name>
    <name evidence="8" type="ORF">HannXRQ_Chr10g0290421</name>
    <name evidence="7" type="ORF">HanXRQr2_Chr10g0442961</name>
</gene>
<evidence type="ECO:0000256" key="3">
    <source>
        <dbReference type="ARBA" id="ARBA00022801"/>
    </source>
</evidence>
<feature type="domain" description="Peptidase C50" evidence="6">
    <location>
        <begin position="1880"/>
        <end position="1974"/>
    </location>
</feature>
<dbReference type="GO" id="GO:0005737">
    <property type="term" value="C:cytoplasm"/>
    <property type="evidence" value="ECO:0000318"/>
    <property type="project" value="GO_Central"/>
</dbReference>
<feature type="region of interest" description="Disordered" evidence="5">
    <location>
        <begin position="1278"/>
        <end position="1297"/>
    </location>
</feature>
<dbReference type="InterPro" id="IPR056933">
    <property type="entry name" value="TPR_ESP1"/>
</dbReference>
<evidence type="ECO:0000256" key="2">
    <source>
        <dbReference type="ARBA" id="ARBA00012489"/>
    </source>
</evidence>
<evidence type="ECO:0000256" key="5">
    <source>
        <dbReference type="SAM" id="MobiDB-lite"/>
    </source>
</evidence>
<dbReference type="InParanoid" id="A0A251TJC4"/>
<dbReference type="InterPro" id="IPR030397">
    <property type="entry name" value="SEPARIN_core_dom"/>
</dbReference>
<dbReference type="STRING" id="4232.A0A251TJC4"/>
<dbReference type="GO" id="GO:0005634">
    <property type="term" value="C:nucleus"/>
    <property type="evidence" value="ECO:0000318"/>
    <property type="project" value="GO_Central"/>
</dbReference>
<dbReference type="GO" id="GO:0051307">
    <property type="term" value="P:meiotic chromosome separation"/>
    <property type="evidence" value="ECO:0000318"/>
    <property type="project" value="GO_Central"/>
</dbReference>
<feature type="compositionally biased region" description="Polar residues" evidence="5">
    <location>
        <begin position="1278"/>
        <end position="1294"/>
    </location>
</feature>
<dbReference type="Pfam" id="PF25110">
    <property type="entry name" value="TPR_ESP1"/>
    <property type="match status" value="1"/>
</dbReference>
<evidence type="ECO:0000313" key="8">
    <source>
        <dbReference type="EMBL" id="OTG10686.1"/>
    </source>
</evidence>
<dbReference type="Pfam" id="PF25113">
    <property type="entry name" value="TPR_ESP1_2nd"/>
    <property type="match status" value="1"/>
</dbReference>
<evidence type="ECO:0000313" key="9">
    <source>
        <dbReference type="Proteomes" id="UP000215914"/>
    </source>
</evidence>
<dbReference type="OrthoDB" id="10255632at2759"/>
<dbReference type="EMBL" id="MNCJ02000325">
    <property type="protein sequence ID" value="KAF5786607.1"/>
    <property type="molecule type" value="Genomic_DNA"/>
</dbReference>
<evidence type="ECO:0000256" key="1">
    <source>
        <dbReference type="ARBA" id="ARBA00000451"/>
    </source>
</evidence>
<dbReference type="EMBL" id="CM007899">
    <property type="protein sequence ID" value="OTG10686.1"/>
    <property type="molecule type" value="Genomic_DNA"/>
</dbReference>
<proteinExistence type="predicted"/>
<protein>
    <recommendedName>
        <fullName evidence="2">separase</fullName>
        <ecNumber evidence="2">3.4.22.49</ecNumber>
    </recommendedName>
</protein>
<dbReference type="PROSITE" id="PS51700">
    <property type="entry name" value="SEPARIN"/>
    <property type="match status" value="1"/>
</dbReference>
<evidence type="ECO:0000313" key="7">
    <source>
        <dbReference type="EMBL" id="KAF5786607.1"/>
    </source>
</evidence>
<keyword evidence="9" id="KW-1185">Reference proteome</keyword>
<dbReference type="GO" id="GO:0072686">
    <property type="term" value="C:mitotic spindle"/>
    <property type="evidence" value="ECO:0000318"/>
    <property type="project" value="GO_Central"/>
</dbReference>
<dbReference type="InterPro" id="IPR056932">
    <property type="entry name" value="TPR_ESP1_2nd"/>
</dbReference>
<evidence type="ECO:0000256" key="4">
    <source>
        <dbReference type="ARBA" id="ARBA00022829"/>
    </source>
</evidence>
<dbReference type="PANTHER" id="PTHR12792:SF0">
    <property type="entry name" value="SEPARIN"/>
    <property type="match status" value="1"/>
</dbReference>
<reference evidence="8" key="2">
    <citation type="submission" date="2017-02" db="EMBL/GenBank/DDBJ databases">
        <title>Sunflower complete genome.</title>
        <authorList>
            <person name="Langlade N."/>
            <person name="Munos S."/>
        </authorList>
    </citation>
    <scope>NUCLEOTIDE SEQUENCE [LARGE SCALE GENOMIC DNA]</scope>
    <source>
        <tissue evidence="8">Leaves</tissue>
    </source>
</reference>
<dbReference type="PANTHER" id="PTHR12792">
    <property type="entry name" value="EXTRA SPINDLE POLES 1-RELATED"/>
    <property type="match status" value="1"/>
</dbReference>
<organism evidence="8 9">
    <name type="scientific">Helianthus annuus</name>
    <name type="common">Common sunflower</name>
    <dbReference type="NCBI Taxonomy" id="4232"/>
    <lineage>
        <taxon>Eukaryota</taxon>
        <taxon>Viridiplantae</taxon>
        <taxon>Streptophyta</taxon>
        <taxon>Embryophyta</taxon>
        <taxon>Tracheophyta</taxon>
        <taxon>Spermatophyta</taxon>
        <taxon>Magnoliopsida</taxon>
        <taxon>eudicotyledons</taxon>
        <taxon>Gunneridae</taxon>
        <taxon>Pentapetalae</taxon>
        <taxon>asterids</taxon>
        <taxon>campanulids</taxon>
        <taxon>Asterales</taxon>
        <taxon>Asteraceae</taxon>
        <taxon>Asteroideae</taxon>
        <taxon>Heliantheae alliance</taxon>
        <taxon>Heliantheae</taxon>
        <taxon>Helianthus</taxon>
    </lineage>
</organism>
<feature type="region of interest" description="Disordered" evidence="5">
    <location>
        <begin position="1629"/>
        <end position="1649"/>
    </location>
</feature>
<evidence type="ECO:0000259" key="6">
    <source>
        <dbReference type="PROSITE" id="PS51700"/>
    </source>
</evidence>